<dbReference type="EMBL" id="CM043788">
    <property type="protein sequence ID" value="KAI4828649.1"/>
    <property type="molecule type" value="Genomic_DNA"/>
</dbReference>
<comment type="caution">
    <text evidence="1">The sequence shown here is derived from an EMBL/GenBank/DDBJ whole genome shotgun (WGS) entry which is preliminary data.</text>
</comment>
<accession>A0ACB9XMV4</accession>
<dbReference type="Proteomes" id="UP001057452">
    <property type="component" value="Chromosome 4"/>
</dbReference>
<gene>
    <name evidence="1" type="ORF">KUCAC02_022728</name>
</gene>
<reference evidence="1" key="1">
    <citation type="submission" date="2022-05" db="EMBL/GenBank/DDBJ databases">
        <title>Chromosome-level genome of Chaenocephalus aceratus.</title>
        <authorList>
            <person name="Park H."/>
        </authorList>
    </citation>
    <scope>NUCLEOTIDE SEQUENCE</scope>
    <source>
        <strain evidence="1">KU_202001</strain>
    </source>
</reference>
<protein>
    <submittedName>
        <fullName evidence="1">Uncharacterized protein</fullName>
    </submittedName>
</protein>
<organism evidence="1 2">
    <name type="scientific">Chaenocephalus aceratus</name>
    <name type="common">Blackfin icefish</name>
    <name type="synonym">Chaenichthys aceratus</name>
    <dbReference type="NCBI Taxonomy" id="36190"/>
    <lineage>
        <taxon>Eukaryota</taxon>
        <taxon>Metazoa</taxon>
        <taxon>Chordata</taxon>
        <taxon>Craniata</taxon>
        <taxon>Vertebrata</taxon>
        <taxon>Euteleostomi</taxon>
        <taxon>Actinopterygii</taxon>
        <taxon>Neopterygii</taxon>
        <taxon>Teleostei</taxon>
        <taxon>Neoteleostei</taxon>
        <taxon>Acanthomorphata</taxon>
        <taxon>Eupercaria</taxon>
        <taxon>Perciformes</taxon>
        <taxon>Notothenioidei</taxon>
        <taxon>Channichthyidae</taxon>
        <taxon>Chaenocephalus</taxon>
    </lineage>
</organism>
<proteinExistence type="predicted"/>
<name>A0ACB9XMV4_CHAAC</name>
<evidence type="ECO:0000313" key="2">
    <source>
        <dbReference type="Proteomes" id="UP001057452"/>
    </source>
</evidence>
<evidence type="ECO:0000313" key="1">
    <source>
        <dbReference type="EMBL" id="KAI4828649.1"/>
    </source>
</evidence>
<sequence>MPALNPSAQKFHPQEGKMISGTREPLQSREEEQEQQVHTVTSDERNLLYSLPGRTPQFSVLRFSQEAVLHCNVTSRALKHNSAAKEVLCHSTMNQSLSLILRAIRSAERLVCFGMGLFENYPNDKK</sequence>
<keyword evidence="2" id="KW-1185">Reference proteome</keyword>